<keyword evidence="2" id="KW-1185">Reference proteome</keyword>
<dbReference type="Pfam" id="PF11279">
    <property type="entry name" value="DUF3080"/>
    <property type="match status" value="1"/>
</dbReference>
<dbReference type="EMBL" id="WRPA01000002">
    <property type="protein sequence ID" value="MXR67826.1"/>
    <property type="molecule type" value="Genomic_DNA"/>
</dbReference>
<evidence type="ECO:0000313" key="2">
    <source>
        <dbReference type="Proteomes" id="UP000474778"/>
    </source>
</evidence>
<evidence type="ECO:0000313" key="1">
    <source>
        <dbReference type="EMBL" id="MXR67826.1"/>
    </source>
</evidence>
<dbReference type="PROSITE" id="PS51257">
    <property type="entry name" value="PROKAR_LIPOPROTEIN"/>
    <property type="match status" value="1"/>
</dbReference>
<reference evidence="1 2" key="1">
    <citation type="submission" date="2019-12" db="EMBL/GenBank/DDBJ databases">
        <title>Shewanella insulae sp. nov., isolated from a tidal flat.</title>
        <authorList>
            <person name="Yoon J.-H."/>
        </authorList>
    </citation>
    <scope>NUCLEOTIDE SEQUENCE [LARGE SCALE GENOMIC DNA]</scope>
    <source>
        <strain evidence="1 2">JBTF-M18</strain>
    </source>
</reference>
<accession>A0A6L7HU32</accession>
<dbReference type="InterPro" id="IPR021431">
    <property type="entry name" value="DUF3080"/>
</dbReference>
<comment type="caution">
    <text evidence="1">The sequence shown here is derived from an EMBL/GenBank/DDBJ whole genome shotgun (WGS) entry which is preliminary data.</text>
</comment>
<protein>
    <submittedName>
        <fullName evidence="1">DUF3080 family protein</fullName>
    </submittedName>
</protein>
<dbReference type="Proteomes" id="UP000474778">
    <property type="component" value="Unassembled WGS sequence"/>
</dbReference>
<proteinExistence type="predicted"/>
<name>A0A6L7HU32_9GAMM</name>
<gene>
    <name evidence="1" type="ORF">GNT65_03960</name>
</gene>
<organism evidence="1 2">
    <name type="scientific">Shewanella insulae</name>
    <dbReference type="NCBI Taxonomy" id="2681496"/>
    <lineage>
        <taxon>Bacteria</taxon>
        <taxon>Pseudomonadati</taxon>
        <taxon>Pseudomonadota</taxon>
        <taxon>Gammaproteobacteria</taxon>
        <taxon>Alteromonadales</taxon>
        <taxon>Shewanellaceae</taxon>
        <taxon>Shewanella</taxon>
    </lineage>
</organism>
<sequence>MIKGGNLPQIRAFLFKGLLLIGFSLLLGCQRAKDVDYLWQDYSQRLAHVIEQPYSPASFLPTQVTRPKVQESPSPTISILETLSLGHCPLGHLIADHNSTLGKVAPDSQQLIYQIRFIQLAPTCIDTLEEGELKTKLKQALEQKQANAMTYFHRVLTRDKSITRSLFIGYDSLVLDEMHAGRLELESAIGQLLTIKRHIKQRRWQQIDTTQIEPTLAQMAHQTLLQRYLRSLAYSRAQLTALNDYLQAHGASVVCRPGHANRKQEILQNVFHKYYLAQTQAYLSQLNQLHYRLSEPLIALFGDSGYQTFIEHHFGEQPGALPEQLKAQMRRHVEWWQAFRESCNIPPPKR</sequence>
<dbReference type="AlphaFoldDB" id="A0A6L7HU32"/>